<dbReference type="InterPro" id="IPR017981">
    <property type="entry name" value="GPCR_2-like_7TM"/>
</dbReference>
<evidence type="ECO:0000256" key="9">
    <source>
        <dbReference type="ARBA" id="ARBA00023180"/>
    </source>
</evidence>
<dbReference type="SMART" id="SM00303">
    <property type="entry name" value="GPS"/>
    <property type="match status" value="1"/>
</dbReference>
<dbReference type="InterPro" id="IPR057244">
    <property type="entry name" value="GAIN_B"/>
</dbReference>
<dbReference type="InterPro" id="IPR000203">
    <property type="entry name" value="GPS"/>
</dbReference>
<dbReference type="Pfam" id="PF13385">
    <property type="entry name" value="Laminin_G_3"/>
    <property type="match status" value="1"/>
</dbReference>
<evidence type="ECO:0000256" key="8">
    <source>
        <dbReference type="ARBA" id="ARBA00023157"/>
    </source>
</evidence>
<sequence>MAKLLRLCCWYSRLLLFCYNFQVRGVYSRSQDHPGFQVLASASHYWPLENVDGIHELQDTTGASRTHKLTVLPSRNATFVYSNDSAYSNLSATVDIVEGKVNKGIYLKEEKGVTLLYYGRYNSSCISKPEQCGPEGVTFSFFWKTQGEQSRPIPSAYGGQVISNGFKVCSSDGRGSVELYTRDNSMTWEASFSPPGPYWTHVLFTWKSKEGLKVYVNGTLNTSDPSGKVSRDYGESNVNLVIGSEQDQPKCYENGAFDEFIIWERALTPDEIAMYFTAAIGKHALLSSTLPSLSVTPTASPMMPTDAYHSIITNLTEERKAFQSPGVILSYLQNVSFSLPSKPLSEQTALNLTKTFLKAVGEVLLLPGWIAVSEDSAVVLSLIHTIDTVMGHISYNLHASTPQVTMEGSSAVAEFSVAKVLPKTVNSSHYRFPAHGQSFIQIPHEAFHSRAWTTVVGLLYHSMHYYLNNIWPAHTKIAEAMHHQDCLLFATSHLISLELTPPPTLSQNLSGSPLITVHLKHRLTRKQHSEATNSSNRVFVYCAFLDFSSGEGIWSNQGCALTGGNLTYSVCRCTHLTNFAILMQVVPLETPCRVMAVLLHYFFLSAFAWMLVEGLHLYSMVIKVFGSEDSKHRYYYGMGWGFPLLICIISLSFAMDSYGTSNNCWLSLGSGAIWAFVAPALFVIVVNIGILIAVTRVISQISADNYKIHGDPSAFKLTAKAVAVLLPILGTSWVFGVLAVNGCAVVFQYMFATLNSLQGLFIFLFHCLLNSEVRAAFKHKTKVWSLTSSSSRTANAKPFHSDIVSAASLNRGSQPILHPQARSSAGWRVQAAGWGVRAAGWGVRAAGWRVRAAGWDVRAAGWDVRAAGWDVRAAGWGVHQQDGVCISRMGCTGSRMGCASAGWGMQAAEVASGAQQSLSPSPA</sequence>
<evidence type="ECO:0000256" key="3">
    <source>
        <dbReference type="ARBA" id="ARBA00022475"/>
    </source>
</evidence>
<feature type="transmembrane region" description="Helical" evidence="15">
    <location>
        <begin position="746"/>
        <end position="769"/>
    </location>
</feature>
<dbReference type="GO" id="GO:0007166">
    <property type="term" value="P:cell surface receptor signaling pathway"/>
    <property type="evidence" value="ECO:0007669"/>
    <property type="project" value="InterPro"/>
</dbReference>
<comment type="subunit">
    <text evidence="13">Heterodimer of 2 chains generated by proteolytic processing; the large extracellular N-terminal fragment and the membrane-bound C-terminal fragment predominantly remain associated and non-covalently linked. Interacts with ESYT1; interaction takes place in absence of cytosolic calcium and inhibits the G protein-coupled receptor activity of ADGRD1.</text>
</comment>
<feature type="transmembrane region" description="Helical" evidence="15">
    <location>
        <begin position="719"/>
        <end position="740"/>
    </location>
</feature>
<feature type="signal peptide" evidence="16">
    <location>
        <begin position="1"/>
        <end position="28"/>
    </location>
</feature>
<feature type="domain" description="Pentraxin (PTX)" evidence="19">
    <location>
        <begin position="111"/>
        <end position="308"/>
    </location>
</feature>
<dbReference type="PROSITE" id="PS50221">
    <property type="entry name" value="GAIN_B"/>
    <property type="match status" value="1"/>
</dbReference>
<dbReference type="Gene3D" id="2.60.120.200">
    <property type="match status" value="1"/>
</dbReference>
<evidence type="ECO:0000313" key="20">
    <source>
        <dbReference type="Ensembl" id="ENSPANP00000059191.1"/>
    </source>
</evidence>
<dbReference type="InterPro" id="IPR017983">
    <property type="entry name" value="GPCR_2_secretin-like_CS"/>
</dbReference>
<dbReference type="PROSITE" id="PS00650">
    <property type="entry name" value="G_PROTEIN_RECEP_F2_2"/>
    <property type="match status" value="1"/>
</dbReference>
<dbReference type="GO" id="GO:0004930">
    <property type="term" value="F:G protein-coupled receptor activity"/>
    <property type="evidence" value="ECO:0007669"/>
    <property type="project" value="InterPro"/>
</dbReference>
<evidence type="ECO:0000256" key="5">
    <source>
        <dbReference type="ARBA" id="ARBA00022729"/>
    </source>
</evidence>
<evidence type="ECO:0000256" key="7">
    <source>
        <dbReference type="ARBA" id="ARBA00023136"/>
    </source>
</evidence>
<dbReference type="SUPFAM" id="SSF49899">
    <property type="entry name" value="Concanavalin A-like lectins/glucanases"/>
    <property type="match status" value="1"/>
</dbReference>
<dbReference type="PANTHER" id="PTHR12011:SF216">
    <property type="entry name" value="ADHESION G-PROTEIN COUPLED RECEPTOR D1"/>
    <property type="match status" value="1"/>
</dbReference>
<feature type="transmembrane region" description="Helical" evidence="15">
    <location>
        <begin position="673"/>
        <end position="698"/>
    </location>
</feature>
<keyword evidence="7 15" id="KW-0472">Membrane</keyword>
<evidence type="ECO:0000256" key="11">
    <source>
        <dbReference type="ARBA" id="ARBA00082078"/>
    </source>
</evidence>
<keyword evidence="6 15" id="KW-1133">Transmembrane helix</keyword>
<evidence type="ECO:0000256" key="15">
    <source>
        <dbReference type="SAM" id="Phobius"/>
    </source>
</evidence>
<evidence type="ECO:0000256" key="1">
    <source>
        <dbReference type="ARBA" id="ARBA00004651"/>
    </source>
</evidence>
<evidence type="ECO:0000259" key="19">
    <source>
        <dbReference type="PROSITE" id="PS51828"/>
    </source>
</evidence>
<feature type="domain" description="GAIN-B" evidence="17">
    <location>
        <begin position="403"/>
        <end position="589"/>
    </location>
</feature>
<dbReference type="Proteomes" id="UP000028761">
    <property type="component" value="Chromosome 9"/>
</dbReference>
<evidence type="ECO:0000256" key="4">
    <source>
        <dbReference type="ARBA" id="ARBA00022692"/>
    </source>
</evidence>
<comment type="similarity">
    <text evidence="2">Belongs to the G-protein coupled receptor 2 family. Adhesion G-protein coupled receptor (ADGR) subfamily.</text>
</comment>
<dbReference type="PROSITE" id="PS50261">
    <property type="entry name" value="G_PROTEIN_RECEP_F2_4"/>
    <property type="match status" value="1"/>
</dbReference>
<keyword evidence="5 16" id="KW-0732">Signal</keyword>
<gene>
    <name evidence="20" type="primary">ADGRD1</name>
</gene>
<protein>
    <recommendedName>
        <fullName evidence="10">Adhesion G-protein coupled receptor D1</fullName>
    </recommendedName>
    <alternativeName>
        <fullName evidence="11">G-protein coupled receptor 133</fullName>
    </alternativeName>
</protein>
<dbReference type="GO" id="GO:0005886">
    <property type="term" value="C:plasma membrane"/>
    <property type="evidence" value="ECO:0007669"/>
    <property type="project" value="UniProtKB-SubCell"/>
</dbReference>
<feature type="transmembrane region" description="Helical" evidence="15">
    <location>
        <begin position="634"/>
        <end position="653"/>
    </location>
</feature>
<keyword evidence="9" id="KW-0325">Glycoprotein</keyword>
<dbReference type="FunFam" id="2.60.220.50:FF:000008">
    <property type="entry name" value="Adhesion G-protein coupled receptor D1"/>
    <property type="match status" value="1"/>
</dbReference>
<accession>A0A8I5P2G3</accession>
<dbReference type="InterPro" id="IPR000832">
    <property type="entry name" value="GPCR_2_secretin-like"/>
</dbReference>
<dbReference type="Pfam" id="PF01825">
    <property type="entry name" value="GPS"/>
    <property type="match status" value="1"/>
</dbReference>
<dbReference type="AlphaFoldDB" id="A0A8I5P2G3"/>
<evidence type="ECO:0000313" key="21">
    <source>
        <dbReference type="Proteomes" id="UP000028761"/>
    </source>
</evidence>
<evidence type="ECO:0000256" key="10">
    <source>
        <dbReference type="ARBA" id="ARBA00069912"/>
    </source>
</evidence>
<dbReference type="FunFam" id="1.20.1070.10:FF:000073">
    <property type="entry name" value="Adhesion G-protein coupled receptor D1"/>
    <property type="match status" value="1"/>
</dbReference>
<comment type="subcellular location">
    <subcellularLocation>
        <location evidence="1">Cell membrane</location>
        <topology evidence="1">Multi-pass membrane protein</topology>
    </subcellularLocation>
</comment>
<dbReference type="InterPro" id="IPR001759">
    <property type="entry name" value="PTX_dom"/>
</dbReference>
<feature type="domain" description="G-protein coupled receptors family 2 profile 2" evidence="18">
    <location>
        <begin position="566"/>
        <end position="770"/>
    </location>
</feature>
<dbReference type="PROSITE" id="PS51828">
    <property type="entry name" value="PTX_2"/>
    <property type="match status" value="1"/>
</dbReference>
<dbReference type="GO" id="GO:0007189">
    <property type="term" value="P:adenylate cyclase-activating G protein-coupled receptor signaling pathway"/>
    <property type="evidence" value="ECO:0007669"/>
    <property type="project" value="TreeGrafter"/>
</dbReference>
<keyword evidence="8" id="KW-1015">Disulfide bond</keyword>
<evidence type="ECO:0000259" key="17">
    <source>
        <dbReference type="PROSITE" id="PS50221"/>
    </source>
</evidence>
<dbReference type="FunFam" id="2.60.120.200:FF:000368">
    <property type="entry name" value="Adhesion G protein-coupled receptor D1"/>
    <property type="match status" value="1"/>
</dbReference>
<dbReference type="InterPro" id="IPR013320">
    <property type="entry name" value="ConA-like_dom_sf"/>
</dbReference>
<proteinExistence type="inferred from homology"/>
<comment type="caution">
    <text evidence="14">Lacks conserved residue(s) required for the propagation of feature annotation.</text>
</comment>
<evidence type="ECO:0000256" key="2">
    <source>
        <dbReference type="ARBA" id="ARBA00007343"/>
    </source>
</evidence>
<feature type="transmembrane region" description="Helical" evidence="15">
    <location>
        <begin position="598"/>
        <end position="622"/>
    </location>
</feature>
<keyword evidence="21" id="KW-1185">Reference proteome</keyword>
<comment type="function">
    <text evidence="12">Adhesion G-protein coupled receptor (aGPCR) for androgen hormone 5alpha-dihydrotestosterone (5alpha-DHT), also named 17beta-hydroxy-5alpha-androstan-3-one, the most potent hormone among androgens. Also activated by methenolone drug. Ligand binding causes a conformation change that triggers signaling via guanine nucleotide-binding proteins (G proteins) and modulates the activity of downstream effectors, such as adenylate cyclase. ADGRD1 is coupled to G(s) G proteins and mediates activation of adenylate cyclase activity. Acts as a 5alpha-DHT receptor in muscle cells, thereby increasing intracellular cyclic AMP (cAMP) levels and enhancing muscle strength.</text>
</comment>
<name>A0A8I5P2G3_PAPAN</name>
<keyword evidence="4 15" id="KW-0812">Transmembrane</keyword>
<reference evidence="20 21" key="1">
    <citation type="submission" date="2012-03" db="EMBL/GenBank/DDBJ databases">
        <title>Whole Genome Assembly of Papio anubis.</title>
        <authorList>
            <person name="Liu Y.L."/>
            <person name="Abraham K.A."/>
            <person name="Akbar H.A."/>
            <person name="Ali S.A."/>
            <person name="Anosike U.A."/>
            <person name="Aqrawi P.A."/>
            <person name="Arias F.A."/>
            <person name="Attaway T.A."/>
            <person name="Awwad R.A."/>
            <person name="Babu C.B."/>
            <person name="Bandaranaike D.B."/>
            <person name="Battles P.B."/>
            <person name="Bell A.B."/>
            <person name="Beltran B.B."/>
            <person name="Berhane-Mersha D.B."/>
            <person name="Bess C.B."/>
            <person name="Bickham C.B."/>
            <person name="Bolden T.B."/>
            <person name="Carter K.C."/>
            <person name="Chau D.C."/>
            <person name="Chavez A.C."/>
            <person name="Clerc-Blankenburg K.C."/>
            <person name="Coyle M.C."/>
            <person name="Dao M.D."/>
            <person name="Davila M.L.D."/>
            <person name="Davy-Carroll L.D."/>
            <person name="Denson S.D."/>
            <person name="Dinh H.D."/>
            <person name="Fernandez S.F."/>
            <person name="Fernando P.F."/>
            <person name="Forbes L.F."/>
            <person name="Francis C.F."/>
            <person name="Francisco L.F."/>
            <person name="Fu Q.F."/>
            <person name="Garcia-Iii R.G."/>
            <person name="Garrett T.G."/>
            <person name="Gross S.G."/>
            <person name="Gubbala S.G."/>
            <person name="Hirani K.H."/>
            <person name="Hogues M.H."/>
            <person name="Hollins B.H."/>
            <person name="Jackson L.J."/>
            <person name="Javaid M.J."/>
            <person name="Jhangiani S.J."/>
            <person name="Johnson A.J."/>
            <person name="Johnson B.J."/>
            <person name="Jones J.J."/>
            <person name="Joshi V.J."/>
            <person name="Kalu J.K."/>
            <person name="Khan N.K."/>
            <person name="Korchina V.K."/>
            <person name="Kovar C.K."/>
            <person name="Lago L.L."/>
            <person name="Lara F.L."/>
            <person name="Le T.-K.L."/>
            <person name="Lee S.L."/>
            <person name="Legall-Iii F.L."/>
            <person name="Lemon S.L."/>
            <person name="Liu J.L."/>
            <person name="Liu Y.-S.L."/>
            <person name="Liyanage D.L."/>
            <person name="Lopez J.L."/>
            <person name="Lorensuhewa L.L."/>
            <person name="Mata R.M."/>
            <person name="Mathew T.M."/>
            <person name="Mercado C.M."/>
            <person name="Mercado I.M."/>
            <person name="Morales K.M."/>
            <person name="Morgan M.M."/>
            <person name="Munidasa M.M."/>
            <person name="Ngo D.N."/>
            <person name="Nguyen L.N."/>
            <person name="Nguyen T.N."/>
            <person name="Nguyen N.N."/>
            <person name="Obregon M.O."/>
            <person name="Okwuonu G.O."/>
            <person name="Ongeri F.O."/>
            <person name="Onwere C.O."/>
            <person name="Osifeso I.O."/>
            <person name="Parra A.P."/>
            <person name="Patil S.P."/>
            <person name="Perez A.P."/>
            <person name="Perez Y.P."/>
            <person name="Pham C.P."/>
            <person name="Pu L.-L.P."/>
            <person name="Puazo M.P."/>
            <person name="Quiroz J.Q."/>
            <person name="Rouhana J.R."/>
            <person name="Ruiz M.R."/>
            <person name="Ruiz S.-J.R."/>
            <person name="Saada N.S."/>
            <person name="Santibanez J.S."/>
            <person name="Scheel M.S."/>
            <person name="Schneider B.S."/>
            <person name="Simmons D.S."/>
            <person name="Sisson I.S."/>
            <person name="Tang L.-Y.T."/>
            <person name="Thornton R.T."/>
            <person name="Tisius J.T."/>
            <person name="Toledanes G.T."/>
            <person name="Trejos Z.T."/>
            <person name="Usmani K.U."/>
            <person name="Varghese R.V."/>
            <person name="Vattathil S.V."/>
            <person name="Vee V.V."/>
            <person name="Walker D.W."/>
            <person name="Weissenberger G.W."/>
            <person name="White C.W."/>
            <person name="Williams A.W."/>
            <person name="Woodworth J.W."/>
            <person name="Wright R.W."/>
            <person name="Zhu Y.Z."/>
            <person name="Han Y.H."/>
            <person name="Newsham I.N."/>
            <person name="Nazareth L.N."/>
            <person name="Worley K.W."/>
            <person name="Muzny D.M."/>
            <person name="Rogers J.R."/>
            <person name="Gibbs R.G."/>
        </authorList>
    </citation>
    <scope>NUCLEOTIDE SEQUENCE [LARGE SCALE GENOMIC DNA]</scope>
</reference>
<evidence type="ECO:0000256" key="14">
    <source>
        <dbReference type="PROSITE-ProRule" id="PRU01172"/>
    </source>
</evidence>
<dbReference type="GeneTree" id="ENSGT00940000159783"/>
<evidence type="ECO:0000256" key="6">
    <source>
        <dbReference type="ARBA" id="ARBA00022989"/>
    </source>
</evidence>
<evidence type="ECO:0000256" key="16">
    <source>
        <dbReference type="SAM" id="SignalP"/>
    </source>
</evidence>
<keyword evidence="3" id="KW-1003">Cell membrane</keyword>
<evidence type="ECO:0000259" key="18">
    <source>
        <dbReference type="PROSITE" id="PS50261"/>
    </source>
</evidence>
<dbReference type="PRINTS" id="PR00249">
    <property type="entry name" value="GPCRSECRETIN"/>
</dbReference>
<dbReference type="Gene3D" id="1.20.1070.10">
    <property type="entry name" value="Rhodopsin 7-helix transmembrane proteins"/>
    <property type="match status" value="1"/>
</dbReference>
<dbReference type="Pfam" id="PF00002">
    <property type="entry name" value="7tm_2"/>
    <property type="match status" value="1"/>
</dbReference>
<organism evidence="20 21">
    <name type="scientific">Papio anubis</name>
    <name type="common">Olive baboon</name>
    <dbReference type="NCBI Taxonomy" id="9555"/>
    <lineage>
        <taxon>Eukaryota</taxon>
        <taxon>Metazoa</taxon>
        <taxon>Chordata</taxon>
        <taxon>Craniata</taxon>
        <taxon>Vertebrata</taxon>
        <taxon>Euteleostomi</taxon>
        <taxon>Mammalia</taxon>
        <taxon>Eutheria</taxon>
        <taxon>Euarchontoglires</taxon>
        <taxon>Primates</taxon>
        <taxon>Haplorrhini</taxon>
        <taxon>Catarrhini</taxon>
        <taxon>Cercopithecidae</taxon>
        <taxon>Cercopithecinae</taxon>
        <taxon>Papio</taxon>
    </lineage>
</organism>
<evidence type="ECO:0000256" key="12">
    <source>
        <dbReference type="ARBA" id="ARBA00093338"/>
    </source>
</evidence>
<evidence type="ECO:0000256" key="13">
    <source>
        <dbReference type="ARBA" id="ARBA00093490"/>
    </source>
</evidence>
<reference evidence="20" key="2">
    <citation type="submission" date="2025-08" db="UniProtKB">
        <authorList>
            <consortium name="Ensembl"/>
        </authorList>
    </citation>
    <scope>IDENTIFICATION</scope>
</reference>
<dbReference type="PANTHER" id="PTHR12011">
    <property type="entry name" value="ADHESION G-PROTEIN COUPLED RECEPTOR"/>
    <property type="match status" value="1"/>
</dbReference>
<dbReference type="Ensembl" id="ENSPANT00000075323.1">
    <property type="protein sequence ID" value="ENSPANP00000059191.1"/>
    <property type="gene ID" value="ENSPANG00000005289.3"/>
</dbReference>
<reference evidence="20" key="3">
    <citation type="submission" date="2025-09" db="UniProtKB">
        <authorList>
            <consortium name="Ensembl"/>
        </authorList>
    </citation>
    <scope>IDENTIFICATION</scope>
</reference>
<feature type="chain" id="PRO_5035182141" description="Adhesion G-protein coupled receptor D1" evidence="16">
    <location>
        <begin position="29"/>
        <end position="923"/>
    </location>
</feature>